<evidence type="ECO:0000256" key="5">
    <source>
        <dbReference type="SAM" id="MobiDB-lite"/>
    </source>
</evidence>
<feature type="transmembrane region" description="Helical" evidence="6">
    <location>
        <begin position="73"/>
        <end position="97"/>
    </location>
</feature>
<gene>
    <name evidence="9" type="ORF">A6R68_06157</name>
</gene>
<dbReference type="GO" id="GO:0005802">
    <property type="term" value="C:trans-Golgi network"/>
    <property type="evidence" value="ECO:0007669"/>
    <property type="project" value="TreeGrafter"/>
</dbReference>
<evidence type="ECO:0000313" key="9">
    <source>
        <dbReference type="EMBL" id="OBS65334.1"/>
    </source>
</evidence>
<dbReference type="PANTHER" id="PTHR22727:SF13">
    <property type="entry name" value="ENDOSOME_LYSOSOME-ASSOCIATED APOPTOSIS AND AUTOPHAGY REGULATOR 1"/>
    <property type="match status" value="1"/>
</dbReference>
<keyword evidence="3 6" id="KW-0472">Membrane</keyword>
<dbReference type="Pfam" id="PF23087">
    <property type="entry name" value="MRH_ELAPOR1_9th"/>
    <property type="match status" value="2"/>
</dbReference>
<evidence type="ECO:0000259" key="7">
    <source>
        <dbReference type="Pfam" id="PF23087"/>
    </source>
</evidence>
<dbReference type="STRING" id="56216.A0A1A6GHK0"/>
<dbReference type="GO" id="GO:0005764">
    <property type="term" value="C:lysosome"/>
    <property type="evidence" value="ECO:0007669"/>
    <property type="project" value="TreeGrafter"/>
</dbReference>
<reference evidence="9 10" key="1">
    <citation type="submission" date="2016-06" db="EMBL/GenBank/DDBJ databases">
        <title>The Draft Genome Sequence and Annotation of the Desert Woodrat Neotoma lepida.</title>
        <authorList>
            <person name="Campbell M."/>
            <person name="Oakeson K.F."/>
            <person name="Yandell M."/>
            <person name="Halpert J.R."/>
            <person name="Dearing D."/>
        </authorList>
    </citation>
    <scope>NUCLEOTIDE SEQUENCE [LARGE SCALE GENOMIC DNA]</scope>
    <source>
        <strain evidence="9">417</strain>
        <tissue evidence="9">Liver</tissue>
    </source>
</reference>
<protein>
    <recommendedName>
        <fullName evidence="11">KIAA1324</fullName>
    </recommendedName>
</protein>
<dbReference type="InterPro" id="IPR039181">
    <property type="entry name" value="Elapor1/2"/>
</dbReference>
<feature type="domain" description="Elapor1/2 mannose 6-phosphate receptor homology" evidence="7">
    <location>
        <begin position="2"/>
        <end position="26"/>
    </location>
</feature>
<dbReference type="GO" id="GO:0005886">
    <property type="term" value="C:plasma membrane"/>
    <property type="evidence" value="ECO:0007669"/>
    <property type="project" value="TreeGrafter"/>
</dbReference>
<accession>A0A1A6GHK0</accession>
<keyword evidence="2 6" id="KW-1133">Transmembrane helix</keyword>
<evidence type="ECO:0000256" key="4">
    <source>
        <dbReference type="ARBA" id="ARBA00046288"/>
    </source>
</evidence>
<dbReference type="OrthoDB" id="439917at2759"/>
<dbReference type="GO" id="GO:0005770">
    <property type="term" value="C:late endosome"/>
    <property type="evidence" value="ECO:0007669"/>
    <property type="project" value="TreeGrafter"/>
</dbReference>
<organism evidence="9 10">
    <name type="scientific">Neotoma lepida</name>
    <name type="common">Desert woodrat</name>
    <dbReference type="NCBI Taxonomy" id="56216"/>
    <lineage>
        <taxon>Eukaryota</taxon>
        <taxon>Metazoa</taxon>
        <taxon>Chordata</taxon>
        <taxon>Craniata</taxon>
        <taxon>Vertebrata</taxon>
        <taxon>Euteleostomi</taxon>
        <taxon>Mammalia</taxon>
        <taxon>Eutheria</taxon>
        <taxon>Euarchontoglires</taxon>
        <taxon>Glires</taxon>
        <taxon>Rodentia</taxon>
        <taxon>Myomorpha</taxon>
        <taxon>Muroidea</taxon>
        <taxon>Cricetidae</taxon>
        <taxon>Neotominae</taxon>
        <taxon>Neotoma</taxon>
    </lineage>
</organism>
<dbReference type="PANTHER" id="PTHR22727">
    <property type="entry name" value="PROTEIN CBG13728"/>
    <property type="match status" value="1"/>
</dbReference>
<dbReference type="GO" id="GO:0044090">
    <property type="term" value="P:positive regulation of vacuole organization"/>
    <property type="evidence" value="ECO:0007669"/>
    <property type="project" value="TreeGrafter"/>
</dbReference>
<dbReference type="Pfam" id="PF23089">
    <property type="entry name" value="ELAPOR1_C"/>
    <property type="match status" value="1"/>
</dbReference>
<comment type="subcellular location">
    <subcellularLocation>
        <location evidence="4">Endomembrane system</location>
        <topology evidence="4">Single-pass type I membrane protein</topology>
    </subcellularLocation>
</comment>
<sequence>MCSDGTCDGCNFHFLWENVAACPLCSASDYHTFVSSCVAGIQKTTYMWREPKMCSGGISLPEQRVTICKTIDFWLKVGISAGTCTATLLTVLTCYFWKKNQKYMMCIRDSLTTPSPFYFASMCSDGTCDGCNFHFLWENVAACPLCSASDYHTFVSSCVAGIQKTTYMLEYKYSKLVMNATLKDCDLPAADSCAIMEGEDVEDDLIFTSKKSLFGKIKSFTAKRTPDGFDSVPLKTSSGGPDMDLEIRPSTRGN</sequence>
<dbReference type="InterPro" id="IPR056607">
    <property type="entry name" value="Elapor1/2_MRH"/>
</dbReference>
<comment type="caution">
    <text evidence="9">The sequence shown here is derived from an EMBL/GenBank/DDBJ whole genome shotgun (WGS) entry which is preliminary data.</text>
</comment>
<dbReference type="GO" id="GO:0000045">
    <property type="term" value="P:autophagosome assembly"/>
    <property type="evidence" value="ECO:0007669"/>
    <property type="project" value="TreeGrafter"/>
</dbReference>
<dbReference type="GO" id="GO:0070062">
    <property type="term" value="C:extracellular exosome"/>
    <property type="evidence" value="ECO:0007669"/>
    <property type="project" value="TreeGrafter"/>
</dbReference>
<evidence type="ECO:0000256" key="6">
    <source>
        <dbReference type="SAM" id="Phobius"/>
    </source>
</evidence>
<evidence type="ECO:0000256" key="2">
    <source>
        <dbReference type="ARBA" id="ARBA00022989"/>
    </source>
</evidence>
<evidence type="ECO:0008006" key="11">
    <source>
        <dbReference type="Google" id="ProtNLM"/>
    </source>
</evidence>
<dbReference type="Proteomes" id="UP000092124">
    <property type="component" value="Unassembled WGS sequence"/>
</dbReference>
<keyword evidence="1 6" id="KW-0812">Transmembrane</keyword>
<feature type="domain" description="Elapor1/2 C-terminal" evidence="8">
    <location>
        <begin position="29"/>
        <end position="65"/>
    </location>
</feature>
<keyword evidence="10" id="KW-1185">Reference proteome</keyword>
<dbReference type="InterPro" id="IPR056606">
    <property type="entry name" value="Elapor1/2_C"/>
</dbReference>
<evidence type="ECO:0000313" key="10">
    <source>
        <dbReference type="Proteomes" id="UP000092124"/>
    </source>
</evidence>
<evidence type="ECO:0000256" key="1">
    <source>
        <dbReference type="ARBA" id="ARBA00022692"/>
    </source>
</evidence>
<evidence type="ECO:0000259" key="8">
    <source>
        <dbReference type="Pfam" id="PF23089"/>
    </source>
</evidence>
<dbReference type="AlphaFoldDB" id="A0A1A6GHK0"/>
<proteinExistence type="predicted"/>
<feature type="compositionally biased region" description="Basic and acidic residues" evidence="5">
    <location>
        <begin position="245"/>
        <end position="254"/>
    </location>
</feature>
<feature type="domain" description="Elapor1/2 mannose 6-phosphate receptor homology" evidence="7">
    <location>
        <begin position="111"/>
        <end position="147"/>
    </location>
</feature>
<name>A0A1A6GHK0_NEOLE</name>
<dbReference type="EMBL" id="LZPO01096791">
    <property type="protein sequence ID" value="OBS65334.1"/>
    <property type="molecule type" value="Genomic_DNA"/>
</dbReference>
<evidence type="ECO:0000256" key="3">
    <source>
        <dbReference type="ARBA" id="ARBA00023136"/>
    </source>
</evidence>
<feature type="region of interest" description="Disordered" evidence="5">
    <location>
        <begin position="227"/>
        <end position="254"/>
    </location>
</feature>